<protein>
    <submittedName>
        <fullName evidence="3">DNA-invertase from lambdoid prophage Rac</fullName>
    </submittedName>
</protein>
<reference evidence="3" key="1">
    <citation type="submission" date="2019-11" db="EMBL/GenBank/DDBJ databases">
        <authorList>
            <person name="Feng L."/>
        </authorList>
    </citation>
    <scope>NUCLEOTIDE SEQUENCE</scope>
    <source>
        <strain evidence="3">ECasseliflavusLFYP2</strain>
    </source>
</reference>
<dbReference type="GO" id="GO:0000150">
    <property type="term" value="F:DNA strand exchange activity"/>
    <property type="evidence" value="ECO:0007669"/>
    <property type="project" value="InterPro"/>
</dbReference>
<organism evidence="3">
    <name type="scientific">Enterococcus casseliflavus</name>
    <name type="common">Enterococcus flavescens</name>
    <dbReference type="NCBI Taxonomy" id="37734"/>
    <lineage>
        <taxon>Bacteria</taxon>
        <taxon>Bacillati</taxon>
        <taxon>Bacillota</taxon>
        <taxon>Bacilli</taxon>
        <taxon>Lactobacillales</taxon>
        <taxon>Enterococcaceae</taxon>
        <taxon>Enterococcus</taxon>
    </lineage>
</organism>
<dbReference type="Pfam" id="PF00239">
    <property type="entry name" value="Resolvase"/>
    <property type="match status" value="1"/>
</dbReference>
<dbReference type="Gene3D" id="1.10.10.60">
    <property type="entry name" value="Homeodomain-like"/>
    <property type="match status" value="1"/>
</dbReference>
<comment type="similarity">
    <text evidence="1">Belongs to the site-specific recombinase resolvase family.</text>
</comment>
<dbReference type="AlphaFoldDB" id="A0A6N3G8D4"/>
<name>A0A6N3G8D4_ENTCA</name>
<dbReference type="EMBL" id="CACRTX010000018">
    <property type="protein sequence ID" value="VYU61018.1"/>
    <property type="molecule type" value="Genomic_DNA"/>
</dbReference>
<dbReference type="InterPro" id="IPR036162">
    <property type="entry name" value="Resolvase-like_N_sf"/>
</dbReference>
<dbReference type="SUPFAM" id="SSF53041">
    <property type="entry name" value="Resolvase-like"/>
    <property type="match status" value="1"/>
</dbReference>
<feature type="domain" description="Resolvase/invertase-type recombinase catalytic" evidence="2">
    <location>
        <begin position="1"/>
        <end position="87"/>
    </location>
</feature>
<gene>
    <name evidence="3" type="primary">pinR</name>
    <name evidence="3" type="ORF">ECLFYP2_00796</name>
</gene>
<dbReference type="PROSITE" id="PS51736">
    <property type="entry name" value="RECOMBINASES_3"/>
    <property type="match status" value="1"/>
</dbReference>
<sequence length="146" mass="16706">MLSILKKNDTIIITKLDRFARNTREALGIIEPLLDSEVTIKVLNLGTIENTPMGKMIVRTLLSVAEMERDMILERTQEGKAFAKKNNPNYREGRPKSTLNKQKLHAFELLQSGKSYREVALMTGFSKSTLQRIKKLALMHNKDDFN</sequence>
<dbReference type="GO" id="GO:0003677">
    <property type="term" value="F:DNA binding"/>
    <property type="evidence" value="ECO:0007669"/>
    <property type="project" value="InterPro"/>
</dbReference>
<dbReference type="InterPro" id="IPR050639">
    <property type="entry name" value="SSR_resolvase"/>
</dbReference>
<accession>A0A6N3G8D4</accession>
<dbReference type="CDD" id="cd03768">
    <property type="entry name" value="SR_ResInv"/>
    <property type="match status" value="1"/>
</dbReference>
<evidence type="ECO:0000313" key="3">
    <source>
        <dbReference type="EMBL" id="VYU61018.1"/>
    </source>
</evidence>
<dbReference type="InterPro" id="IPR006119">
    <property type="entry name" value="Resolv_N"/>
</dbReference>
<dbReference type="PANTHER" id="PTHR30461:SF26">
    <property type="entry name" value="RESOLVASE HOMOLOG YNEB"/>
    <property type="match status" value="1"/>
</dbReference>
<dbReference type="SMART" id="SM00857">
    <property type="entry name" value="Resolvase"/>
    <property type="match status" value="1"/>
</dbReference>
<evidence type="ECO:0000256" key="1">
    <source>
        <dbReference type="ARBA" id="ARBA00009913"/>
    </source>
</evidence>
<dbReference type="Gene3D" id="3.40.50.1390">
    <property type="entry name" value="Resolvase, N-terminal catalytic domain"/>
    <property type="match status" value="1"/>
</dbReference>
<dbReference type="PANTHER" id="PTHR30461">
    <property type="entry name" value="DNA-INVERTASE FROM LAMBDOID PROPHAGE"/>
    <property type="match status" value="1"/>
</dbReference>
<evidence type="ECO:0000259" key="2">
    <source>
        <dbReference type="PROSITE" id="PS51736"/>
    </source>
</evidence>
<proteinExistence type="inferred from homology"/>